<evidence type="ECO:0000313" key="2">
    <source>
        <dbReference type="EMBL" id="KAF4957664.1"/>
    </source>
</evidence>
<organism evidence="2 3">
    <name type="scientific">Fusarium sarcochroum</name>
    <dbReference type="NCBI Taxonomy" id="1208366"/>
    <lineage>
        <taxon>Eukaryota</taxon>
        <taxon>Fungi</taxon>
        <taxon>Dikarya</taxon>
        <taxon>Ascomycota</taxon>
        <taxon>Pezizomycotina</taxon>
        <taxon>Sordariomycetes</taxon>
        <taxon>Hypocreomycetidae</taxon>
        <taxon>Hypocreales</taxon>
        <taxon>Nectriaceae</taxon>
        <taxon>Fusarium</taxon>
        <taxon>Fusarium lateritium species complex</taxon>
    </lineage>
</organism>
<name>A0A8H4X1K6_9HYPO</name>
<feature type="compositionally biased region" description="Basic and acidic residues" evidence="1">
    <location>
        <begin position="101"/>
        <end position="110"/>
    </location>
</feature>
<comment type="caution">
    <text evidence="2">The sequence shown here is derived from an EMBL/GenBank/DDBJ whole genome shotgun (WGS) entry which is preliminary data.</text>
</comment>
<dbReference type="OrthoDB" id="10445668at2759"/>
<gene>
    <name evidence="2" type="ORF">FSARC_11220</name>
</gene>
<accession>A0A8H4X1K6</accession>
<dbReference type="EMBL" id="JABEXW010000717">
    <property type="protein sequence ID" value="KAF4957664.1"/>
    <property type="molecule type" value="Genomic_DNA"/>
</dbReference>
<feature type="region of interest" description="Disordered" evidence="1">
    <location>
        <begin position="253"/>
        <end position="273"/>
    </location>
</feature>
<feature type="region of interest" description="Disordered" evidence="1">
    <location>
        <begin position="87"/>
        <end position="110"/>
    </location>
</feature>
<proteinExistence type="predicted"/>
<sequence>MNVQTARQGHAPSLMDLAKAGMLYFPENEEILRRLKVKKKRDARKAKKRRARRRERKLERSVEHFRQYLRDQEIDLTLVTNEILPSLSHSTDNTDSCSDSSPERPRSEPHDIPFLEFFPELAPFWQNNTAQDTPEAMTTGTNYDVEIVAPEHDGSFVHWLGETACQSFGNDEFWEDFKNPAFGMTEKTRRNSLEDIRFWQKPPSQKDVVLEACSEFAALWQDVPHEEPLVTSIADSKVAMESSFTEAPTIQGAPNELSLSKNSPTTTSPTEDIYMPKHDTFVIQDDLTLIFGSDNYAQLWEEPCRLLDQYVESQPAYCDHSSFDATENSDQSGTDAMLAWLMQEAGEEQKAKK</sequence>
<reference evidence="2" key="2">
    <citation type="submission" date="2020-05" db="EMBL/GenBank/DDBJ databases">
        <authorList>
            <person name="Kim H.-S."/>
            <person name="Proctor R.H."/>
            <person name="Brown D.W."/>
        </authorList>
    </citation>
    <scope>NUCLEOTIDE SEQUENCE</scope>
    <source>
        <strain evidence="2">NRRL 20472</strain>
    </source>
</reference>
<dbReference type="Proteomes" id="UP000622797">
    <property type="component" value="Unassembled WGS sequence"/>
</dbReference>
<feature type="compositionally biased region" description="Polar residues" evidence="1">
    <location>
        <begin position="257"/>
        <end position="270"/>
    </location>
</feature>
<dbReference type="AlphaFoldDB" id="A0A8H4X1K6"/>
<evidence type="ECO:0000313" key="3">
    <source>
        <dbReference type="Proteomes" id="UP000622797"/>
    </source>
</evidence>
<keyword evidence="3" id="KW-1185">Reference proteome</keyword>
<protein>
    <submittedName>
        <fullName evidence="2">Uncharacterized protein</fullName>
    </submittedName>
</protein>
<reference evidence="2" key="1">
    <citation type="journal article" date="2020" name="BMC Genomics">
        <title>Correction to: Identification and distribution of gene clusters required for synthesis of sphingolipid metabolism inhibitors in diverse species of the filamentous fungus Fusarium.</title>
        <authorList>
            <person name="Kim H.S."/>
            <person name="Lohmar J.M."/>
            <person name="Busman M."/>
            <person name="Brown D.W."/>
            <person name="Naumann T.A."/>
            <person name="Divon H.H."/>
            <person name="Lysoe E."/>
            <person name="Uhlig S."/>
            <person name="Proctor R.H."/>
        </authorList>
    </citation>
    <scope>NUCLEOTIDE SEQUENCE</scope>
    <source>
        <strain evidence="2">NRRL 20472</strain>
    </source>
</reference>
<evidence type="ECO:0000256" key="1">
    <source>
        <dbReference type="SAM" id="MobiDB-lite"/>
    </source>
</evidence>
<feature type="compositionally biased region" description="Low complexity" evidence="1">
    <location>
        <begin position="88"/>
        <end position="100"/>
    </location>
</feature>